<name>A0A0P1H7U9_9RHOB</name>
<dbReference type="OrthoDB" id="7839443at2"/>
<dbReference type="RefSeq" id="WP_058320082.1">
    <property type="nucleotide sequence ID" value="NZ_CYSF01000019.1"/>
</dbReference>
<dbReference type="AlphaFoldDB" id="A0A0P1H7U9"/>
<protein>
    <submittedName>
        <fullName evidence="1">Uncharacterized protein</fullName>
    </submittedName>
</protein>
<proteinExistence type="predicted"/>
<dbReference type="STRING" id="340021.TM5383_03283"/>
<reference evidence="1 2" key="1">
    <citation type="submission" date="2015-09" db="EMBL/GenBank/DDBJ databases">
        <authorList>
            <consortium name="Swine Surveillance"/>
        </authorList>
    </citation>
    <scope>NUCLEOTIDE SEQUENCE [LARGE SCALE GENOMIC DNA]</scope>
    <source>
        <strain evidence="1 2">CECT 8383</strain>
    </source>
</reference>
<dbReference type="EMBL" id="CYSF01000019">
    <property type="protein sequence ID" value="CUH86040.1"/>
    <property type="molecule type" value="Genomic_DNA"/>
</dbReference>
<dbReference type="Proteomes" id="UP000051681">
    <property type="component" value="Unassembled WGS sequence"/>
</dbReference>
<evidence type="ECO:0000313" key="2">
    <source>
        <dbReference type="Proteomes" id="UP000051681"/>
    </source>
</evidence>
<evidence type="ECO:0000313" key="1">
    <source>
        <dbReference type="EMBL" id="CUH86040.1"/>
    </source>
</evidence>
<organism evidence="1 2">
    <name type="scientific">Thalassovita mediterranea</name>
    <dbReference type="NCBI Taxonomy" id="340021"/>
    <lineage>
        <taxon>Bacteria</taxon>
        <taxon>Pseudomonadati</taxon>
        <taxon>Pseudomonadota</taxon>
        <taxon>Alphaproteobacteria</taxon>
        <taxon>Rhodobacterales</taxon>
        <taxon>Roseobacteraceae</taxon>
        <taxon>Thalassovita</taxon>
    </lineage>
</organism>
<gene>
    <name evidence="1" type="ORF">TM5383_03283</name>
</gene>
<keyword evidence="2" id="KW-1185">Reference proteome</keyword>
<accession>A0A0P1H7U9</accession>
<sequence>MKRQLVLYLDNCVFSELLKPGAIAMRRNFSALPHRIAFSDVHITEMRNNHEEYSTLLNELDAVFVRNPGQVHERYDPISALDTAVPEERFANYFEFSPAYEAFDEMLAPMHHLMGGRREKSMDQVALETERAITNSLMNPLGFEPDGNSGEVSNALKSGTESLASIDVSEVWQTIDTQVSAAREGDPMREMDPGEKVHHVLSKLSETERRGFIEEFPEKFAQLRVLKTGELTGFAFALFGMGLTKRKGKFTGPRQTQKFAAQFRDAQHIEEASRCDCFITFDQDASELAASTFAYAGFPTQTLLLMNQ</sequence>